<dbReference type="Proteomes" id="UP000093796">
    <property type="component" value="Unassembled WGS sequence"/>
</dbReference>
<evidence type="ECO:0008006" key="4">
    <source>
        <dbReference type="Google" id="ProtNLM"/>
    </source>
</evidence>
<protein>
    <recommendedName>
        <fullName evidence="4">TonB-dependent receptor plug domain-containing protein</fullName>
    </recommendedName>
</protein>
<evidence type="ECO:0000313" key="2">
    <source>
        <dbReference type="EMBL" id="OAZ76421.1"/>
    </source>
</evidence>
<evidence type="ECO:0000256" key="1">
    <source>
        <dbReference type="SAM" id="SignalP"/>
    </source>
</evidence>
<dbReference type="PATRIC" id="fig|438.15.peg.256"/>
<feature type="chain" id="PRO_5008289494" description="TonB-dependent receptor plug domain-containing protein" evidence="1">
    <location>
        <begin position="24"/>
        <end position="137"/>
    </location>
</feature>
<accession>A0A1A0DNJ0</accession>
<proteinExistence type="predicted"/>
<gene>
    <name evidence="2" type="ORF">SRCM100623_00241</name>
</gene>
<reference evidence="2 3" key="1">
    <citation type="submission" date="2016-05" db="EMBL/GenBank/DDBJ databases">
        <title>Genome sequencing of Acetobacter pasteurianus strain SRCM100623.</title>
        <authorList>
            <person name="Song Y.R."/>
        </authorList>
    </citation>
    <scope>NUCLEOTIDE SEQUENCE [LARGE SCALE GENOMIC DNA]</scope>
    <source>
        <strain evidence="2 3">SRCM100623</strain>
    </source>
</reference>
<feature type="signal peptide" evidence="1">
    <location>
        <begin position="1"/>
        <end position="23"/>
    </location>
</feature>
<dbReference type="AlphaFoldDB" id="A0A1A0DNJ0"/>
<organism evidence="2 3">
    <name type="scientific">Acetobacter pasteurianus</name>
    <name type="common">Acetobacter turbidans</name>
    <dbReference type="NCBI Taxonomy" id="438"/>
    <lineage>
        <taxon>Bacteria</taxon>
        <taxon>Pseudomonadati</taxon>
        <taxon>Pseudomonadota</taxon>
        <taxon>Alphaproteobacteria</taxon>
        <taxon>Acetobacterales</taxon>
        <taxon>Acetobacteraceae</taxon>
        <taxon>Acetobacter</taxon>
    </lineage>
</organism>
<evidence type="ECO:0000313" key="3">
    <source>
        <dbReference type="Proteomes" id="UP000093796"/>
    </source>
</evidence>
<keyword evidence="1" id="KW-0732">Signal</keyword>
<comment type="caution">
    <text evidence="2">The sequence shown here is derived from an EMBL/GenBank/DDBJ whole genome shotgun (WGS) entry which is preliminary data.</text>
</comment>
<sequence>MKSKRAWHYATTTALAVSSVFWAENLAHAQSKPDAEHSPTAVRNTVTSQQKRKTITAVDAHSVEHVNIQGQRQANWVVTPVSASTIANYAPGTNALKALTTLPGVMYNSADPQGLNLWGQSFLTRKSHRRVVHRVRL</sequence>
<name>A0A1A0DNJ0_ACEPA</name>
<dbReference type="EMBL" id="LYUD01000014">
    <property type="protein sequence ID" value="OAZ76421.1"/>
    <property type="molecule type" value="Genomic_DNA"/>
</dbReference>